<comment type="pathway">
    <text evidence="2">Siderophore biosynthesis.</text>
</comment>
<evidence type="ECO:0000313" key="17">
    <source>
        <dbReference type="Proteomes" id="UP000295621"/>
    </source>
</evidence>
<dbReference type="Proteomes" id="UP000295621">
    <property type="component" value="Unassembled WGS sequence"/>
</dbReference>
<gene>
    <name evidence="16" type="ORF">E1212_05260</name>
</gene>
<dbReference type="RefSeq" id="WP_131980061.1">
    <property type="nucleotide sequence ID" value="NZ_SMKL01000008.1"/>
</dbReference>
<dbReference type="EMBL" id="SMKL01000008">
    <property type="protein sequence ID" value="TDC53584.1"/>
    <property type="molecule type" value="Genomic_DNA"/>
</dbReference>
<evidence type="ECO:0000256" key="14">
    <source>
        <dbReference type="ARBA" id="ARBA00032738"/>
    </source>
</evidence>
<sequence length="439" mass="47879">MSEFDVVGVGLGPFNLGLAALLEPVTDVNAVFFEASPRFAWHPGLMLPGTTLQVPFLADLVTLADPTSRWSFLNYLHQRGRLYRFYFYERFHVPRAEFDAYARWVAESLPSCRFGARVSSVSPLGGPGGGWRVVVETADGAVHEHTARSVVFGVGTRPAVPAVVRELLGDDVFHTEDYLTYREKAVTAAAVTVVGSGQSAGEVVADLLEAGLPSGLTLDWFTRSRGFLPMEYSKLGLEHFTPEYTAYFHGLPPARRDEIRAGQDLLYKGLSAETSERIYDLLYEATVDRDDPPVAYAGGCELVGVSPSPVPGRRWRLTWRQRDQDRTFTRDTDVVVLGTGHEPSPLPVAPGVVAADALGRPEVALDYRLALASGAPSTLFAQNAELHTHGVGAPDLGLGAHRNAVIVNQLAGRQVYAVRDRTVYQSFGVPEEARPHDHA</sequence>
<evidence type="ECO:0000256" key="5">
    <source>
        <dbReference type="ARBA" id="ARBA00016406"/>
    </source>
</evidence>
<comment type="similarity">
    <text evidence="3">Belongs to the lysine N(6)-hydroxylase/L-ornithine N(5)-oxygenase family.</text>
</comment>
<accession>A0A4R4RV67</accession>
<dbReference type="AlphaFoldDB" id="A0A4R4RV67"/>
<comment type="cofactor">
    <cofactor evidence="1">
        <name>FAD</name>
        <dbReference type="ChEBI" id="CHEBI:57692"/>
    </cofactor>
</comment>
<evidence type="ECO:0000256" key="7">
    <source>
        <dbReference type="ARBA" id="ARBA00022827"/>
    </source>
</evidence>
<evidence type="ECO:0000256" key="4">
    <source>
        <dbReference type="ARBA" id="ARBA00013076"/>
    </source>
</evidence>
<dbReference type="InterPro" id="IPR025700">
    <property type="entry name" value="Lys/Orn_oxygenase"/>
</dbReference>
<keyword evidence="17" id="KW-1185">Reference proteome</keyword>
<dbReference type="InterPro" id="IPR036188">
    <property type="entry name" value="FAD/NAD-bd_sf"/>
</dbReference>
<dbReference type="Gene3D" id="3.50.50.60">
    <property type="entry name" value="FAD/NAD(P)-binding domain"/>
    <property type="match status" value="1"/>
</dbReference>
<organism evidence="16 17">
    <name type="scientific">Jiangella ureilytica</name>
    <dbReference type="NCBI Taxonomy" id="2530374"/>
    <lineage>
        <taxon>Bacteria</taxon>
        <taxon>Bacillati</taxon>
        <taxon>Actinomycetota</taxon>
        <taxon>Actinomycetes</taxon>
        <taxon>Jiangellales</taxon>
        <taxon>Jiangellaceae</taxon>
        <taxon>Jiangella</taxon>
    </lineage>
</organism>
<evidence type="ECO:0000256" key="13">
    <source>
        <dbReference type="ARBA" id="ARBA00032493"/>
    </source>
</evidence>
<name>A0A4R4RV67_9ACTN</name>
<evidence type="ECO:0000256" key="10">
    <source>
        <dbReference type="ARBA" id="ARBA00023033"/>
    </source>
</evidence>
<evidence type="ECO:0000256" key="12">
    <source>
        <dbReference type="ARBA" id="ARBA00031158"/>
    </source>
</evidence>
<evidence type="ECO:0000256" key="3">
    <source>
        <dbReference type="ARBA" id="ARBA00007588"/>
    </source>
</evidence>
<dbReference type="PANTHER" id="PTHR42802">
    <property type="entry name" value="MONOOXYGENASE"/>
    <property type="match status" value="1"/>
</dbReference>
<keyword evidence="8" id="KW-0521">NADP</keyword>
<keyword evidence="9" id="KW-0560">Oxidoreductase</keyword>
<keyword evidence="7" id="KW-0274">FAD</keyword>
<proteinExistence type="inferred from homology"/>
<evidence type="ECO:0000256" key="11">
    <source>
        <dbReference type="ARBA" id="ARBA00029939"/>
    </source>
</evidence>
<comment type="catalytic activity">
    <reaction evidence="15">
        <text>L-lysine + NADPH + O2 = N(6)-hydroxy-L-lysine + NADP(+) + H2O</text>
        <dbReference type="Rhea" id="RHEA:23228"/>
        <dbReference type="ChEBI" id="CHEBI:15377"/>
        <dbReference type="ChEBI" id="CHEBI:15379"/>
        <dbReference type="ChEBI" id="CHEBI:32551"/>
        <dbReference type="ChEBI" id="CHEBI:57783"/>
        <dbReference type="ChEBI" id="CHEBI:57820"/>
        <dbReference type="ChEBI" id="CHEBI:58349"/>
        <dbReference type="EC" id="1.14.13.59"/>
    </reaction>
</comment>
<evidence type="ECO:0000256" key="9">
    <source>
        <dbReference type="ARBA" id="ARBA00023002"/>
    </source>
</evidence>
<reference evidence="16 17" key="1">
    <citation type="submission" date="2019-02" db="EMBL/GenBank/DDBJ databases">
        <title>Draft genome sequences of novel Actinobacteria.</title>
        <authorList>
            <person name="Sahin N."/>
            <person name="Ay H."/>
            <person name="Saygin H."/>
        </authorList>
    </citation>
    <scope>NUCLEOTIDE SEQUENCE [LARGE SCALE GENOMIC DNA]</scope>
    <source>
        <strain evidence="16 17">KC603</strain>
    </source>
</reference>
<evidence type="ECO:0000256" key="2">
    <source>
        <dbReference type="ARBA" id="ARBA00004924"/>
    </source>
</evidence>
<dbReference type="SUPFAM" id="SSF51905">
    <property type="entry name" value="FAD/NAD(P)-binding domain"/>
    <property type="match status" value="1"/>
</dbReference>
<evidence type="ECO:0000256" key="8">
    <source>
        <dbReference type="ARBA" id="ARBA00022857"/>
    </source>
</evidence>
<dbReference type="GO" id="GO:0047091">
    <property type="term" value="F:L-lysine 6-monooxygenase (NADPH) activity"/>
    <property type="evidence" value="ECO:0007669"/>
    <property type="project" value="UniProtKB-EC"/>
</dbReference>
<evidence type="ECO:0000256" key="15">
    <source>
        <dbReference type="ARBA" id="ARBA00048407"/>
    </source>
</evidence>
<comment type="caution">
    <text evidence="16">The sequence shown here is derived from an EMBL/GenBank/DDBJ whole genome shotgun (WGS) entry which is preliminary data.</text>
</comment>
<dbReference type="Pfam" id="PF13434">
    <property type="entry name" value="Lys_Orn_oxgnase"/>
    <property type="match status" value="1"/>
</dbReference>
<dbReference type="PANTHER" id="PTHR42802:SF1">
    <property type="entry name" value="L-ORNITHINE N(5)-MONOOXYGENASE"/>
    <property type="match status" value="1"/>
</dbReference>
<keyword evidence="6" id="KW-0285">Flavoprotein</keyword>
<evidence type="ECO:0000256" key="6">
    <source>
        <dbReference type="ARBA" id="ARBA00022630"/>
    </source>
</evidence>
<protein>
    <recommendedName>
        <fullName evidence="5">L-lysine N6-monooxygenase MbtG</fullName>
        <ecNumber evidence="4">1.14.13.59</ecNumber>
    </recommendedName>
    <alternativeName>
        <fullName evidence="14">Lysine 6-N-hydroxylase</fullName>
    </alternativeName>
    <alternativeName>
        <fullName evidence="13">Lysine N6-hydroxylase</fullName>
    </alternativeName>
    <alternativeName>
        <fullName evidence="11">Lysine-N-oxygenase</fullName>
    </alternativeName>
    <alternativeName>
        <fullName evidence="12">Mycobactin synthase protein G</fullName>
    </alternativeName>
</protein>
<dbReference type="EC" id="1.14.13.59" evidence="4"/>
<evidence type="ECO:0000256" key="1">
    <source>
        <dbReference type="ARBA" id="ARBA00001974"/>
    </source>
</evidence>
<keyword evidence="10 16" id="KW-0503">Monooxygenase</keyword>
<evidence type="ECO:0000313" key="16">
    <source>
        <dbReference type="EMBL" id="TDC53584.1"/>
    </source>
</evidence>
<dbReference type="OrthoDB" id="7527071at2"/>